<keyword evidence="5" id="KW-0472">Membrane</keyword>
<evidence type="ECO:0000256" key="5">
    <source>
        <dbReference type="SAM" id="Phobius"/>
    </source>
</evidence>
<evidence type="ECO:0000256" key="6">
    <source>
        <dbReference type="SAM" id="SignalP"/>
    </source>
</evidence>
<keyword evidence="5" id="KW-1133">Transmembrane helix</keyword>
<reference evidence="8" key="1">
    <citation type="submission" date="2020-06" db="EMBL/GenBank/DDBJ databases">
        <title>Draft genome of Bugula neritina, a colonial animal packing powerful symbionts and potential medicines.</title>
        <authorList>
            <person name="Rayko M."/>
        </authorList>
    </citation>
    <scope>NUCLEOTIDE SEQUENCE [LARGE SCALE GENOMIC DNA]</scope>
    <source>
        <strain evidence="8">Kwan_BN1</strain>
    </source>
</reference>
<feature type="compositionally biased region" description="Basic and acidic residues" evidence="4">
    <location>
        <begin position="509"/>
        <end position="537"/>
    </location>
</feature>
<evidence type="ECO:0000256" key="1">
    <source>
        <dbReference type="ARBA" id="ARBA00022737"/>
    </source>
</evidence>
<feature type="region of interest" description="Disordered" evidence="4">
    <location>
        <begin position="473"/>
        <end position="600"/>
    </location>
</feature>
<dbReference type="EMBL" id="VXIV02003445">
    <property type="protein sequence ID" value="KAF6016975.1"/>
    <property type="molecule type" value="Genomic_DNA"/>
</dbReference>
<feature type="transmembrane region" description="Helical" evidence="5">
    <location>
        <begin position="364"/>
        <end position="390"/>
    </location>
</feature>
<dbReference type="PROSITE" id="PS01180">
    <property type="entry name" value="CUB"/>
    <property type="match status" value="1"/>
</dbReference>
<keyword evidence="9" id="KW-1185">Reference proteome</keyword>
<accession>A0A7J7IT31</accession>
<name>A0A7J7IT31_BUGNE</name>
<organism evidence="8 9">
    <name type="scientific">Bugula neritina</name>
    <name type="common">Brown bryozoan</name>
    <name type="synonym">Sertularia neritina</name>
    <dbReference type="NCBI Taxonomy" id="10212"/>
    <lineage>
        <taxon>Eukaryota</taxon>
        <taxon>Metazoa</taxon>
        <taxon>Spiralia</taxon>
        <taxon>Lophotrochozoa</taxon>
        <taxon>Bryozoa</taxon>
        <taxon>Gymnolaemata</taxon>
        <taxon>Cheilostomatida</taxon>
        <taxon>Flustrina</taxon>
        <taxon>Buguloidea</taxon>
        <taxon>Bugulidae</taxon>
        <taxon>Bugula</taxon>
    </lineage>
</organism>
<evidence type="ECO:0000259" key="7">
    <source>
        <dbReference type="PROSITE" id="PS01180"/>
    </source>
</evidence>
<dbReference type="CDD" id="cd00041">
    <property type="entry name" value="CUB"/>
    <property type="match status" value="1"/>
</dbReference>
<feature type="compositionally biased region" description="Low complexity" evidence="4">
    <location>
        <begin position="482"/>
        <end position="496"/>
    </location>
</feature>
<evidence type="ECO:0000256" key="4">
    <source>
        <dbReference type="SAM" id="MobiDB-lite"/>
    </source>
</evidence>
<gene>
    <name evidence="8" type="ORF">EB796_024718</name>
</gene>
<feature type="compositionally biased region" description="Polar residues" evidence="4">
    <location>
        <begin position="538"/>
        <end position="549"/>
    </location>
</feature>
<feature type="signal peptide" evidence="6">
    <location>
        <begin position="1"/>
        <end position="25"/>
    </location>
</feature>
<evidence type="ECO:0000256" key="3">
    <source>
        <dbReference type="PROSITE-ProRule" id="PRU00059"/>
    </source>
</evidence>
<dbReference type="AlphaFoldDB" id="A0A7J7IT31"/>
<dbReference type="PANTHER" id="PTHR24251">
    <property type="entry name" value="OVOCHYMASE-RELATED"/>
    <property type="match status" value="1"/>
</dbReference>
<feature type="chain" id="PRO_5029758843" description="CUB domain-containing protein" evidence="6">
    <location>
        <begin position="26"/>
        <end position="626"/>
    </location>
</feature>
<keyword evidence="6" id="KW-0732">Signal</keyword>
<feature type="compositionally biased region" description="Polar residues" evidence="4">
    <location>
        <begin position="573"/>
        <end position="584"/>
    </location>
</feature>
<dbReference type="SUPFAM" id="SSF49854">
    <property type="entry name" value="Spermadhesin, CUB domain"/>
    <property type="match status" value="2"/>
</dbReference>
<keyword evidence="1" id="KW-0677">Repeat</keyword>
<dbReference type="InterPro" id="IPR000859">
    <property type="entry name" value="CUB_dom"/>
</dbReference>
<dbReference type="InterPro" id="IPR035914">
    <property type="entry name" value="Sperma_CUB_dom_sf"/>
</dbReference>
<evidence type="ECO:0000313" key="9">
    <source>
        <dbReference type="Proteomes" id="UP000593567"/>
    </source>
</evidence>
<feature type="region of interest" description="Disordered" evidence="4">
    <location>
        <begin position="398"/>
        <end position="423"/>
    </location>
</feature>
<feature type="domain" description="CUB" evidence="7">
    <location>
        <begin position="37"/>
        <end position="166"/>
    </location>
</feature>
<comment type="caution">
    <text evidence="8">The sequence shown here is derived from an EMBL/GenBank/DDBJ whole genome shotgun (WGS) entry which is preliminary data.</text>
</comment>
<feature type="region of interest" description="Disordered" evidence="4">
    <location>
        <begin position="335"/>
        <end position="354"/>
    </location>
</feature>
<keyword evidence="2" id="KW-1015">Disulfide bond</keyword>
<protein>
    <recommendedName>
        <fullName evidence="7">CUB domain-containing protein</fullName>
    </recommendedName>
</protein>
<keyword evidence="5" id="KW-0812">Transmembrane</keyword>
<feature type="compositionally biased region" description="Polar residues" evidence="4">
    <location>
        <begin position="402"/>
        <end position="413"/>
    </location>
</feature>
<sequence>MVSAKVAKWIFRVLLTLLTTQTTVAIIQYSPTIFQICGRPYVNSTLPERVVAEIRSPEYPSDYLGPHDCTLTVVLPQLSWIGFYSSQLEMLQQNGPCNDYLLIQNPNHAKYRYIRCENITNRQLLYQDSSAFDLENINIRFHADMFNASTIQEAKPQKFALEYVVADIIYPGKNYNHSRRVVSHGYGYIVSHSSFTGAPFINQYSNNINSWFTLTGLQPDLVLEFHFLSFQLHNDLNCSDYLNITGISEDNFDLEPLILCGNEADNTAYIFTTVGDSITFHFKTGARSTNPGFQIQYYIQGSADSFQFSTEYSTDPVTLDITTILPVSGKGKTLRKKQSSANSNGVVVAPPASQRPNKLSGTDYVYLGVGIGIGNLLLAAVVITVVILLVRKRKRLSRRSESPYSTADSSQKQGGRAAMVPGSGDVCDDESAYYSEIGTFRKALHENNKNDMNLHYASRSVCGSNFYHTVEEQNSTEQMPANNLPLSQLSSNYSSSTRNDYEGIPLHTSHSEYSRHSEGTAHSDRTRYSVLPKRSEPSESVTQYSNSSDYGRPDYERPISNIQSPYYAEKRSYPQQRPASQYQSYLAVPESEAHSPHGFSSAGLSVANNMDHRQYKWRVNDATQRF</sequence>
<dbReference type="Gene3D" id="2.60.120.290">
    <property type="entry name" value="Spermadhesin, CUB domain"/>
    <property type="match status" value="2"/>
</dbReference>
<evidence type="ECO:0000256" key="2">
    <source>
        <dbReference type="ARBA" id="ARBA00023157"/>
    </source>
</evidence>
<proteinExistence type="predicted"/>
<dbReference type="Proteomes" id="UP000593567">
    <property type="component" value="Unassembled WGS sequence"/>
</dbReference>
<evidence type="ECO:0000313" key="8">
    <source>
        <dbReference type="EMBL" id="KAF6016975.1"/>
    </source>
</evidence>
<comment type="caution">
    <text evidence="3">Lacks conserved residue(s) required for the propagation of feature annotation.</text>
</comment>